<dbReference type="Gramene" id="KQK90688">
    <property type="protein sequence ID" value="KQK90688"/>
    <property type="gene ID" value="SETIT_040394mg"/>
</dbReference>
<dbReference type="HOGENOM" id="CLU_3369396_0_0_1"/>
<dbReference type="EnsemblPlants" id="KQK90688">
    <property type="protein sequence ID" value="KQK90688"/>
    <property type="gene ID" value="SETIT_040394mg"/>
</dbReference>
<accession>K4AN97</accession>
<name>K4AN97_SETIT</name>
<dbReference type="Proteomes" id="UP000004995">
    <property type="component" value="Unassembled WGS sequence"/>
</dbReference>
<reference evidence="1" key="2">
    <citation type="submission" date="2018-08" db="UniProtKB">
        <authorList>
            <consortium name="EnsemblPlants"/>
        </authorList>
    </citation>
    <scope>IDENTIFICATION</scope>
    <source>
        <strain evidence="1">Yugu1</strain>
    </source>
</reference>
<reference evidence="2" key="1">
    <citation type="journal article" date="2012" name="Nat. Biotechnol.">
        <title>Reference genome sequence of the model plant Setaria.</title>
        <authorList>
            <person name="Bennetzen J.L."/>
            <person name="Schmutz J."/>
            <person name="Wang H."/>
            <person name="Percifield R."/>
            <person name="Hawkins J."/>
            <person name="Pontaroli A.C."/>
            <person name="Estep M."/>
            <person name="Feng L."/>
            <person name="Vaughn J.N."/>
            <person name="Grimwood J."/>
            <person name="Jenkins J."/>
            <person name="Barry K."/>
            <person name="Lindquist E."/>
            <person name="Hellsten U."/>
            <person name="Deshpande S."/>
            <person name="Wang X."/>
            <person name="Wu X."/>
            <person name="Mitros T."/>
            <person name="Triplett J."/>
            <person name="Yang X."/>
            <person name="Ye C.Y."/>
            <person name="Mauro-Herrera M."/>
            <person name="Wang L."/>
            <person name="Li P."/>
            <person name="Sharma M."/>
            <person name="Sharma R."/>
            <person name="Ronald P.C."/>
            <person name="Panaud O."/>
            <person name="Kellogg E.A."/>
            <person name="Brutnell T.P."/>
            <person name="Doust A.N."/>
            <person name="Tuskan G.A."/>
            <person name="Rokhsar D."/>
            <person name="Devos K.M."/>
        </authorList>
    </citation>
    <scope>NUCLEOTIDE SEQUENCE [LARGE SCALE GENOMIC DNA]</scope>
    <source>
        <strain evidence="2">cv. Yugu1</strain>
    </source>
</reference>
<keyword evidence="2" id="KW-1185">Reference proteome</keyword>
<protein>
    <submittedName>
        <fullName evidence="1">Uncharacterized protein</fullName>
    </submittedName>
</protein>
<organism evidence="1 2">
    <name type="scientific">Setaria italica</name>
    <name type="common">Foxtail millet</name>
    <name type="synonym">Panicum italicum</name>
    <dbReference type="NCBI Taxonomy" id="4555"/>
    <lineage>
        <taxon>Eukaryota</taxon>
        <taxon>Viridiplantae</taxon>
        <taxon>Streptophyta</taxon>
        <taxon>Embryophyta</taxon>
        <taxon>Tracheophyta</taxon>
        <taxon>Spermatophyta</taxon>
        <taxon>Magnoliopsida</taxon>
        <taxon>Liliopsida</taxon>
        <taxon>Poales</taxon>
        <taxon>Poaceae</taxon>
        <taxon>PACMAD clade</taxon>
        <taxon>Panicoideae</taxon>
        <taxon>Panicodae</taxon>
        <taxon>Paniceae</taxon>
        <taxon>Cenchrinae</taxon>
        <taxon>Setaria</taxon>
    </lineage>
</organism>
<sequence>MQKVKHKQNSIHTVVTQYGPFSYGDLHLHRTCSPW</sequence>
<evidence type="ECO:0000313" key="1">
    <source>
        <dbReference type="EnsemblPlants" id="KQK90688"/>
    </source>
</evidence>
<dbReference type="AlphaFoldDB" id="K4AN97"/>
<evidence type="ECO:0000313" key="2">
    <source>
        <dbReference type="Proteomes" id="UP000004995"/>
    </source>
</evidence>
<proteinExistence type="predicted"/>
<dbReference type="InParanoid" id="K4AN97"/>
<dbReference type="EMBL" id="AGNK02005965">
    <property type="status" value="NOT_ANNOTATED_CDS"/>
    <property type="molecule type" value="Genomic_DNA"/>
</dbReference>